<evidence type="ECO:0008006" key="3">
    <source>
        <dbReference type="Google" id="ProtNLM"/>
    </source>
</evidence>
<gene>
    <name evidence="1" type="ORF">NPE20_00010</name>
</gene>
<dbReference type="Proteomes" id="UP001204376">
    <property type="component" value="Unassembled WGS sequence"/>
</dbReference>
<dbReference type="EMBL" id="JANHOH010000001">
    <property type="protein sequence ID" value="MCQ6956316.1"/>
    <property type="molecule type" value="Genomic_DNA"/>
</dbReference>
<comment type="caution">
    <text evidence="1">The sequence shown here is derived from an EMBL/GenBank/DDBJ whole genome shotgun (WGS) entry which is preliminary data.</text>
</comment>
<protein>
    <recommendedName>
        <fullName evidence="3">GH26 domain-containing protein</fullName>
    </recommendedName>
</protein>
<proteinExistence type="predicted"/>
<sequence length="426" mass="47802">MQRTVVFIALLLFASCKKSNTDTEVPKETTIARETDTEVENIANGASTALSTLPKRVAFGTEGDISQSAQFIKEADYQYQYLAGDIFSNGWTTWNSPTGEFARAFLKQTGKMGKVPVFSYYNIVPAKGRYQDPGFSNLTDPEVMNKYFADWKFLLQICKEYGKTVIIHYEPDLLGYMQMYRNDASKSVIMVSSSKNADVKTFSNDARGLSQAIVAMRNKYAPNVLLGWHASQWATGYDLIKGKADPEKLAMETAAYYKSLNARFDLIFSEFSDRDAGYDQIVSGKMNTLWSVQSNEANNYLSDFDRFQRYLKRLNLETKQKIILWQIPIGNSLTRTCNNSRGHYKDNRAEYFLQPVLNNGNSEKIAQYGQAGVIAFLFGRGASDCTSFMDARGDGITGATETADDDGGYLRKAIKAYYQNGPVILP</sequence>
<evidence type="ECO:0000313" key="2">
    <source>
        <dbReference type="Proteomes" id="UP001204376"/>
    </source>
</evidence>
<keyword evidence="2" id="KW-1185">Reference proteome</keyword>
<name>A0ABT1SW39_9SPHI</name>
<organism evidence="1 2">
    <name type="scientific">Mucilaginibacter aquariorum</name>
    <dbReference type="NCBI Taxonomy" id="2967225"/>
    <lineage>
        <taxon>Bacteria</taxon>
        <taxon>Pseudomonadati</taxon>
        <taxon>Bacteroidota</taxon>
        <taxon>Sphingobacteriia</taxon>
        <taxon>Sphingobacteriales</taxon>
        <taxon>Sphingobacteriaceae</taxon>
        <taxon>Mucilaginibacter</taxon>
    </lineage>
</organism>
<accession>A0ABT1SW39</accession>
<evidence type="ECO:0000313" key="1">
    <source>
        <dbReference type="EMBL" id="MCQ6956316.1"/>
    </source>
</evidence>
<reference evidence="1 2" key="1">
    <citation type="submission" date="2022-07" db="EMBL/GenBank/DDBJ databases">
        <title>Mucilaginibacter sp. JC4.</title>
        <authorList>
            <person name="Le V."/>
            <person name="Ko S.-R."/>
            <person name="Ahn C.-Y."/>
            <person name="Oh H.-M."/>
        </authorList>
    </citation>
    <scope>NUCLEOTIDE SEQUENCE [LARGE SCALE GENOMIC DNA]</scope>
    <source>
        <strain evidence="1 2">JC4</strain>
    </source>
</reference>
<dbReference type="PROSITE" id="PS51257">
    <property type="entry name" value="PROKAR_LIPOPROTEIN"/>
    <property type="match status" value="1"/>
</dbReference>
<dbReference type="RefSeq" id="WP_256536535.1">
    <property type="nucleotide sequence ID" value="NZ_JANHOH010000001.1"/>
</dbReference>